<name>A0A382NEM7_9ZZZZ</name>
<proteinExistence type="predicted"/>
<reference evidence="1" key="1">
    <citation type="submission" date="2018-05" db="EMBL/GenBank/DDBJ databases">
        <authorList>
            <person name="Lanie J.A."/>
            <person name="Ng W.-L."/>
            <person name="Kazmierczak K.M."/>
            <person name="Andrzejewski T.M."/>
            <person name="Davidsen T.M."/>
            <person name="Wayne K.J."/>
            <person name="Tettelin H."/>
            <person name="Glass J.I."/>
            <person name="Rusch D."/>
            <person name="Podicherti R."/>
            <person name="Tsui H.-C.T."/>
            <person name="Winkler M.E."/>
        </authorList>
    </citation>
    <scope>NUCLEOTIDE SEQUENCE</scope>
</reference>
<gene>
    <name evidence="1" type="ORF">METZ01_LOCUS311026</name>
</gene>
<sequence>MELHSTIITPFLTHLMKVLKGLNLLKESTNHNLKIQLNPNRNIDEALI</sequence>
<organism evidence="1">
    <name type="scientific">marine metagenome</name>
    <dbReference type="NCBI Taxonomy" id="408172"/>
    <lineage>
        <taxon>unclassified sequences</taxon>
        <taxon>metagenomes</taxon>
        <taxon>ecological metagenomes</taxon>
    </lineage>
</organism>
<dbReference type="EMBL" id="UINC01099135">
    <property type="protein sequence ID" value="SVC58172.1"/>
    <property type="molecule type" value="Genomic_DNA"/>
</dbReference>
<protein>
    <submittedName>
        <fullName evidence="1">Uncharacterized protein</fullName>
    </submittedName>
</protein>
<dbReference type="AlphaFoldDB" id="A0A382NEM7"/>
<accession>A0A382NEM7</accession>
<evidence type="ECO:0000313" key="1">
    <source>
        <dbReference type="EMBL" id="SVC58172.1"/>
    </source>
</evidence>